<dbReference type="InterPro" id="IPR002881">
    <property type="entry name" value="DUF58"/>
</dbReference>
<dbReference type="EMBL" id="LAZR01045876">
    <property type="protein sequence ID" value="KKK97828.1"/>
    <property type="molecule type" value="Genomic_DNA"/>
</dbReference>
<protein>
    <recommendedName>
        <fullName evidence="1">DUF58 domain-containing protein</fullName>
    </recommendedName>
</protein>
<comment type="caution">
    <text evidence="2">The sequence shown here is derived from an EMBL/GenBank/DDBJ whole genome shotgun (WGS) entry which is preliminary data.</text>
</comment>
<dbReference type="Pfam" id="PF01882">
    <property type="entry name" value="DUF58"/>
    <property type="match status" value="1"/>
</dbReference>
<dbReference type="PANTHER" id="PTHR33608">
    <property type="entry name" value="BLL2464 PROTEIN"/>
    <property type="match status" value="1"/>
</dbReference>
<organism evidence="2">
    <name type="scientific">marine sediment metagenome</name>
    <dbReference type="NCBI Taxonomy" id="412755"/>
    <lineage>
        <taxon>unclassified sequences</taxon>
        <taxon>metagenomes</taxon>
        <taxon>ecological metagenomes</taxon>
    </lineage>
</organism>
<sequence>MAKTELQKYLDPKVLTKIKRLDLQARLVVEGFISGMHRSPFHGFSVEFAEHRKYVPGDDIRHIDWKVWGRADRFYIKQYEEETNLRAIFLVDVSESMRYGETTRGRDGRMS</sequence>
<accession>A0A0F8ZV95</accession>
<evidence type="ECO:0000259" key="1">
    <source>
        <dbReference type="Pfam" id="PF01882"/>
    </source>
</evidence>
<dbReference type="AlphaFoldDB" id="A0A0F8ZV95"/>
<gene>
    <name evidence="2" type="ORF">LCGC14_2648870</name>
</gene>
<dbReference type="PANTHER" id="PTHR33608:SF7">
    <property type="entry name" value="DUF58 DOMAIN-CONTAINING PROTEIN"/>
    <property type="match status" value="1"/>
</dbReference>
<proteinExistence type="predicted"/>
<feature type="domain" description="DUF58" evidence="1">
    <location>
        <begin position="50"/>
        <end position="104"/>
    </location>
</feature>
<name>A0A0F8ZV95_9ZZZZ</name>
<evidence type="ECO:0000313" key="2">
    <source>
        <dbReference type="EMBL" id="KKK97828.1"/>
    </source>
</evidence>
<reference evidence="2" key="1">
    <citation type="journal article" date="2015" name="Nature">
        <title>Complex archaea that bridge the gap between prokaryotes and eukaryotes.</title>
        <authorList>
            <person name="Spang A."/>
            <person name="Saw J.H."/>
            <person name="Jorgensen S.L."/>
            <person name="Zaremba-Niedzwiedzka K."/>
            <person name="Martijn J."/>
            <person name="Lind A.E."/>
            <person name="van Eijk R."/>
            <person name="Schleper C."/>
            <person name="Guy L."/>
            <person name="Ettema T.J."/>
        </authorList>
    </citation>
    <scope>NUCLEOTIDE SEQUENCE</scope>
</reference>
<feature type="non-terminal residue" evidence="2">
    <location>
        <position position="111"/>
    </location>
</feature>